<reference evidence="3 4" key="1">
    <citation type="journal article" date="2023" name="Plants (Basel)">
        <title>Bridging the Gap: Combining Genomics and Transcriptomics Approaches to Understand Stylosanthes scabra, an Orphan Legume from the Brazilian Caatinga.</title>
        <authorList>
            <person name="Ferreira-Neto J.R.C."/>
            <person name="da Silva M.D."/>
            <person name="Binneck E."/>
            <person name="de Melo N.F."/>
            <person name="da Silva R.H."/>
            <person name="de Melo A.L.T.M."/>
            <person name="Pandolfi V."/>
            <person name="Bustamante F.O."/>
            <person name="Brasileiro-Vidal A.C."/>
            <person name="Benko-Iseppon A.M."/>
        </authorList>
    </citation>
    <scope>NUCLEOTIDE SEQUENCE [LARGE SCALE GENOMIC DNA]</scope>
    <source>
        <tissue evidence="3">Leaves</tissue>
    </source>
</reference>
<dbReference type="InterPro" id="IPR002156">
    <property type="entry name" value="RNaseH_domain"/>
</dbReference>
<dbReference type="Gene3D" id="3.30.420.10">
    <property type="entry name" value="Ribonuclease H-like superfamily/Ribonuclease H"/>
    <property type="match status" value="1"/>
</dbReference>
<evidence type="ECO:0000256" key="1">
    <source>
        <dbReference type="SAM" id="MobiDB-lite"/>
    </source>
</evidence>
<dbReference type="Pfam" id="PF13456">
    <property type="entry name" value="RVT_3"/>
    <property type="match status" value="1"/>
</dbReference>
<protein>
    <recommendedName>
        <fullName evidence="2">RNase H type-1 domain-containing protein</fullName>
    </recommendedName>
</protein>
<evidence type="ECO:0000313" key="3">
    <source>
        <dbReference type="EMBL" id="MED6125741.1"/>
    </source>
</evidence>
<keyword evidence="4" id="KW-1185">Reference proteome</keyword>
<dbReference type="Proteomes" id="UP001341840">
    <property type="component" value="Unassembled WGS sequence"/>
</dbReference>
<dbReference type="EMBL" id="JASCZI010031038">
    <property type="protein sequence ID" value="MED6125741.1"/>
    <property type="molecule type" value="Genomic_DNA"/>
</dbReference>
<name>A0ABU6RNR1_9FABA</name>
<evidence type="ECO:0000259" key="2">
    <source>
        <dbReference type="Pfam" id="PF13456"/>
    </source>
</evidence>
<gene>
    <name evidence="3" type="ORF">PIB30_071596</name>
</gene>
<evidence type="ECO:0000313" key="4">
    <source>
        <dbReference type="Proteomes" id="UP001341840"/>
    </source>
</evidence>
<accession>A0ABU6RNR1</accession>
<comment type="caution">
    <text evidence="3">The sequence shown here is derived from an EMBL/GenBank/DDBJ whole genome shotgun (WGS) entry which is preliminary data.</text>
</comment>
<sequence length="91" mass="10678">MLMHHSRRTQHGEQLQPFSETTMEELSQDVFKLQEEIPNCGFTWIPREGNEVADYITKLAASNNLPVNWILNPPPELQVMFRKELLGRPFR</sequence>
<feature type="compositionally biased region" description="Polar residues" evidence="1">
    <location>
        <begin position="12"/>
        <end position="21"/>
    </location>
</feature>
<proteinExistence type="predicted"/>
<feature type="region of interest" description="Disordered" evidence="1">
    <location>
        <begin position="1"/>
        <end position="23"/>
    </location>
</feature>
<organism evidence="3 4">
    <name type="scientific">Stylosanthes scabra</name>
    <dbReference type="NCBI Taxonomy" id="79078"/>
    <lineage>
        <taxon>Eukaryota</taxon>
        <taxon>Viridiplantae</taxon>
        <taxon>Streptophyta</taxon>
        <taxon>Embryophyta</taxon>
        <taxon>Tracheophyta</taxon>
        <taxon>Spermatophyta</taxon>
        <taxon>Magnoliopsida</taxon>
        <taxon>eudicotyledons</taxon>
        <taxon>Gunneridae</taxon>
        <taxon>Pentapetalae</taxon>
        <taxon>rosids</taxon>
        <taxon>fabids</taxon>
        <taxon>Fabales</taxon>
        <taxon>Fabaceae</taxon>
        <taxon>Papilionoideae</taxon>
        <taxon>50 kb inversion clade</taxon>
        <taxon>dalbergioids sensu lato</taxon>
        <taxon>Dalbergieae</taxon>
        <taxon>Pterocarpus clade</taxon>
        <taxon>Stylosanthes</taxon>
    </lineage>
</organism>
<feature type="domain" description="RNase H type-1" evidence="2">
    <location>
        <begin position="16"/>
        <end position="59"/>
    </location>
</feature>
<dbReference type="InterPro" id="IPR036397">
    <property type="entry name" value="RNaseH_sf"/>
</dbReference>